<dbReference type="GO" id="GO:0006310">
    <property type="term" value="P:DNA recombination"/>
    <property type="evidence" value="ECO:0007669"/>
    <property type="project" value="UniProtKB-KW"/>
</dbReference>
<dbReference type="InterPro" id="IPR002104">
    <property type="entry name" value="Integrase_catalytic"/>
</dbReference>
<keyword evidence="1" id="KW-0233">DNA recombination</keyword>
<proteinExistence type="predicted"/>
<reference evidence="3 4" key="1">
    <citation type="submission" date="2019-06" db="EMBL/GenBank/DDBJ databases">
        <title>Sequencing the genomes of 1000 actinobacteria strains.</title>
        <authorList>
            <person name="Klenk H.-P."/>
        </authorList>
    </citation>
    <scope>NUCLEOTIDE SEQUENCE [LARGE SCALE GENOMIC DNA]</scope>
    <source>
        <strain evidence="3 4">DSM 18082</strain>
    </source>
</reference>
<sequence length="305" mass="33734">MPSAVDRLVARLDAAAEHISTRPATSAARSRQVRWVVGELRRALEHEDFGDLPPDIRSLFSAPALQGYLTLAREGALRVAPYRRTTPSPASERVRLDCLALLAAELGVALPDLARPVPPDLKDTVPERQQQRVWAHLDAVSRDPRTTPGRVRLLAMVGLVLDTGARAGELCAMRVDDLAPDLSSVRFHRRPQALRVNEPALDQVALTPGTRVALRRWLEERDLIVGRLEGTMTALWVSVRGNHVETSTGRSVPRPAGMPLQSRGLRRAYERAVDELNVDFAGTPDWQPLPSRLEQLRRGIPVSTE</sequence>
<dbReference type="GO" id="GO:0015074">
    <property type="term" value="P:DNA integration"/>
    <property type="evidence" value="ECO:0007669"/>
    <property type="project" value="InterPro"/>
</dbReference>
<evidence type="ECO:0000256" key="1">
    <source>
        <dbReference type="ARBA" id="ARBA00023172"/>
    </source>
</evidence>
<dbReference type="EMBL" id="VFOQ01000001">
    <property type="protein sequence ID" value="TQL60283.1"/>
    <property type="molecule type" value="Genomic_DNA"/>
</dbReference>
<gene>
    <name evidence="3" type="ORF">FB474_1667</name>
</gene>
<accession>A0A542ZIV4</accession>
<evidence type="ECO:0000259" key="2">
    <source>
        <dbReference type="PROSITE" id="PS51898"/>
    </source>
</evidence>
<dbReference type="SUPFAM" id="SSF56349">
    <property type="entry name" value="DNA breaking-rejoining enzymes"/>
    <property type="match status" value="1"/>
</dbReference>
<evidence type="ECO:0000313" key="4">
    <source>
        <dbReference type="Proteomes" id="UP000319514"/>
    </source>
</evidence>
<dbReference type="CDD" id="cd00397">
    <property type="entry name" value="DNA_BRE_C"/>
    <property type="match status" value="1"/>
</dbReference>
<name>A0A542ZIV4_9MICO</name>
<dbReference type="GO" id="GO:0003677">
    <property type="term" value="F:DNA binding"/>
    <property type="evidence" value="ECO:0007669"/>
    <property type="project" value="InterPro"/>
</dbReference>
<dbReference type="AlphaFoldDB" id="A0A542ZIV4"/>
<dbReference type="InterPro" id="IPR013762">
    <property type="entry name" value="Integrase-like_cat_sf"/>
</dbReference>
<keyword evidence="4" id="KW-1185">Reference proteome</keyword>
<protein>
    <submittedName>
        <fullName evidence="3">Phage integrase family protein</fullName>
    </submittedName>
</protein>
<dbReference type="Gene3D" id="1.10.443.10">
    <property type="entry name" value="Intergrase catalytic core"/>
    <property type="match status" value="1"/>
</dbReference>
<organism evidence="3 4">
    <name type="scientific">Oryzihumus leptocrescens</name>
    <dbReference type="NCBI Taxonomy" id="297536"/>
    <lineage>
        <taxon>Bacteria</taxon>
        <taxon>Bacillati</taxon>
        <taxon>Actinomycetota</taxon>
        <taxon>Actinomycetes</taxon>
        <taxon>Micrococcales</taxon>
        <taxon>Intrasporangiaceae</taxon>
        <taxon>Oryzihumus</taxon>
    </lineage>
</organism>
<dbReference type="OrthoDB" id="5143598at2"/>
<dbReference type="Proteomes" id="UP000319514">
    <property type="component" value="Unassembled WGS sequence"/>
</dbReference>
<feature type="domain" description="Tyr recombinase" evidence="2">
    <location>
        <begin position="120"/>
        <end position="305"/>
    </location>
</feature>
<dbReference type="PROSITE" id="PS51898">
    <property type="entry name" value="TYR_RECOMBINASE"/>
    <property type="match status" value="1"/>
</dbReference>
<comment type="caution">
    <text evidence="3">The sequence shown here is derived from an EMBL/GenBank/DDBJ whole genome shotgun (WGS) entry which is preliminary data.</text>
</comment>
<dbReference type="RefSeq" id="WP_141788204.1">
    <property type="nucleotide sequence ID" value="NZ_BAAAKX010000021.1"/>
</dbReference>
<dbReference type="InterPro" id="IPR011010">
    <property type="entry name" value="DNA_brk_join_enz"/>
</dbReference>
<evidence type="ECO:0000313" key="3">
    <source>
        <dbReference type="EMBL" id="TQL60283.1"/>
    </source>
</evidence>